<dbReference type="PROSITE" id="PS50110">
    <property type="entry name" value="RESPONSE_REGULATORY"/>
    <property type="match status" value="1"/>
</dbReference>
<evidence type="ECO:0000256" key="8">
    <source>
        <dbReference type="PROSITE-ProRule" id="PRU00169"/>
    </source>
</evidence>
<keyword evidence="5" id="KW-0805">Transcription regulation</keyword>
<dbReference type="EMBL" id="CP130318">
    <property type="protein sequence ID" value="WNQ09036.1"/>
    <property type="molecule type" value="Genomic_DNA"/>
</dbReference>
<evidence type="ECO:0000256" key="1">
    <source>
        <dbReference type="ARBA" id="ARBA00004496"/>
    </source>
</evidence>
<dbReference type="AlphaFoldDB" id="A0AA96L8K8"/>
<name>A0AA96L8K8_9BACL</name>
<keyword evidence="6" id="KW-0238">DNA-binding</keyword>
<sequence>MISVLIVDDEILVRIGLKTIIPSVDADYRIIGEASDGKEALALMQAHPCDIVLTDIRMEGMDGLELMERIHEQWPETKVIVLSNHNDFAYVRKALQLGASEYLMKLEMDPKELMGKLGVLKEEIMRSREKNRERSQLEFRLNRYGREVKERRLRDLLTQHISRTETDSLFKEFSVAPLAAPVTVMAVQIERYERLLAENRFKSEKLLHYTTANIMEEIMGKYGNGEVIDIDGGVFALIKDRFDPEMLREMGRAAAGFIKVSLGFGVSRPAESRYEWRRAFEEAQEALGYRFYEGFGQILYHCHLPREPRIALLGWPAEEWTGLVVRGEADEMSRRLGEWTGEIRRKASVPPSEVRRHLVRLLDGLAALLAGEENSLSSLPSHQGQFPYHIVRQGETLEEISEWLSGWIPVYLGYRKERHGIRLRPEIQAVADRIRTGFHLPLKVGELAADAGFSENYLSILFKKETGQTITDYLMQVRMKKARELLMDPQIKIYEVSEKVGYADPNHFSRSFKQLEGMYPTEFRKAFLLP</sequence>
<dbReference type="InterPro" id="IPR020449">
    <property type="entry name" value="Tscrpt_reg_AraC-type_HTH"/>
</dbReference>
<keyword evidence="2" id="KW-0963">Cytoplasm</keyword>
<evidence type="ECO:0000256" key="6">
    <source>
        <dbReference type="ARBA" id="ARBA00023125"/>
    </source>
</evidence>
<dbReference type="InterPro" id="IPR018060">
    <property type="entry name" value="HTH_AraC"/>
</dbReference>
<dbReference type="Pfam" id="PF00072">
    <property type="entry name" value="Response_reg"/>
    <property type="match status" value="1"/>
</dbReference>
<feature type="domain" description="Response regulatory" evidence="10">
    <location>
        <begin position="3"/>
        <end position="120"/>
    </location>
</feature>
<feature type="domain" description="HTH araC/xylS-type" evidence="9">
    <location>
        <begin position="428"/>
        <end position="526"/>
    </location>
</feature>
<gene>
    <name evidence="11" type="ORF">MJA45_15420</name>
</gene>
<evidence type="ECO:0000313" key="11">
    <source>
        <dbReference type="EMBL" id="WNQ09036.1"/>
    </source>
</evidence>
<accession>A0AA96L8K8</accession>
<feature type="modified residue" description="4-aspartylphosphate" evidence="8">
    <location>
        <position position="55"/>
    </location>
</feature>
<dbReference type="InterPro" id="IPR011006">
    <property type="entry name" value="CheY-like_superfamily"/>
</dbReference>
<evidence type="ECO:0000256" key="7">
    <source>
        <dbReference type="ARBA" id="ARBA00023163"/>
    </source>
</evidence>
<keyword evidence="3 8" id="KW-0597">Phosphoprotein</keyword>
<dbReference type="InterPro" id="IPR001789">
    <property type="entry name" value="Sig_transdc_resp-reg_receiver"/>
</dbReference>
<dbReference type="Proteomes" id="UP001305702">
    <property type="component" value="Chromosome"/>
</dbReference>
<dbReference type="PROSITE" id="PS01124">
    <property type="entry name" value="HTH_ARAC_FAMILY_2"/>
    <property type="match status" value="1"/>
</dbReference>
<dbReference type="SUPFAM" id="SSF52172">
    <property type="entry name" value="CheY-like"/>
    <property type="match status" value="1"/>
</dbReference>
<dbReference type="Gene3D" id="1.10.10.60">
    <property type="entry name" value="Homeodomain-like"/>
    <property type="match status" value="2"/>
</dbReference>
<dbReference type="SMART" id="SM00342">
    <property type="entry name" value="HTH_ARAC"/>
    <property type="match status" value="1"/>
</dbReference>
<evidence type="ECO:0000259" key="10">
    <source>
        <dbReference type="PROSITE" id="PS50110"/>
    </source>
</evidence>
<dbReference type="GO" id="GO:0000160">
    <property type="term" value="P:phosphorelay signal transduction system"/>
    <property type="evidence" value="ECO:0007669"/>
    <property type="project" value="UniProtKB-KW"/>
</dbReference>
<evidence type="ECO:0000313" key="12">
    <source>
        <dbReference type="Proteomes" id="UP001305702"/>
    </source>
</evidence>
<dbReference type="GO" id="GO:0043565">
    <property type="term" value="F:sequence-specific DNA binding"/>
    <property type="evidence" value="ECO:0007669"/>
    <property type="project" value="InterPro"/>
</dbReference>
<keyword evidence="12" id="KW-1185">Reference proteome</keyword>
<evidence type="ECO:0000256" key="4">
    <source>
        <dbReference type="ARBA" id="ARBA00023012"/>
    </source>
</evidence>
<dbReference type="Gene3D" id="3.40.50.2300">
    <property type="match status" value="1"/>
</dbReference>
<protein>
    <submittedName>
        <fullName evidence="11">Response regulator</fullName>
    </submittedName>
</protein>
<dbReference type="Pfam" id="PF12833">
    <property type="entry name" value="HTH_18"/>
    <property type="match status" value="1"/>
</dbReference>
<dbReference type="SUPFAM" id="SSF46689">
    <property type="entry name" value="Homeodomain-like"/>
    <property type="match status" value="2"/>
</dbReference>
<dbReference type="SMART" id="SM00448">
    <property type="entry name" value="REC"/>
    <property type="match status" value="1"/>
</dbReference>
<dbReference type="PRINTS" id="PR00032">
    <property type="entry name" value="HTHARAC"/>
</dbReference>
<dbReference type="RefSeq" id="WP_315602803.1">
    <property type="nucleotide sequence ID" value="NZ_CP130318.1"/>
</dbReference>
<evidence type="ECO:0000256" key="2">
    <source>
        <dbReference type="ARBA" id="ARBA00022490"/>
    </source>
</evidence>
<dbReference type="KEGG" id="paun:MJA45_15420"/>
<keyword evidence="4" id="KW-0902">Two-component regulatory system</keyword>
<dbReference type="GO" id="GO:0005737">
    <property type="term" value="C:cytoplasm"/>
    <property type="evidence" value="ECO:0007669"/>
    <property type="project" value="UniProtKB-SubCell"/>
</dbReference>
<dbReference type="InterPro" id="IPR009057">
    <property type="entry name" value="Homeodomain-like_sf"/>
</dbReference>
<evidence type="ECO:0000256" key="3">
    <source>
        <dbReference type="ARBA" id="ARBA00022553"/>
    </source>
</evidence>
<evidence type="ECO:0000259" key="9">
    <source>
        <dbReference type="PROSITE" id="PS01124"/>
    </source>
</evidence>
<dbReference type="PANTHER" id="PTHR42713">
    <property type="entry name" value="HISTIDINE KINASE-RELATED"/>
    <property type="match status" value="1"/>
</dbReference>
<proteinExistence type="predicted"/>
<comment type="subcellular location">
    <subcellularLocation>
        <location evidence="1">Cytoplasm</location>
    </subcellularLocation>
</comment>
<dbReference type="CDD" id="cd17536">
    <property type="entry name" value="REC_YesN-like"/>
    <property type="match status" value="1"/>
</dbReference>
<dbReference type="InterPro" id="IPR051552">
    <property type="entry name" value="HptR"/>
</dbReference>
<reference evidence="11 12" key="1">
    <citation type="submission" date="2022-02" db="EMBL/GenBank/DDBJ databases">
        <title>Paenibacillus sp. MBLB1776 Whole Genome Shotgun Sequencing.</title>
        <authorList>
            <person name="Hwang C.Y."/>
            <person name="Cho E.-S."/>
            <person name="Seo M.-J."/>
        </authorList>
    </citation>
    <scope>NUCLEOTIDE SEQUENCE [LARGE SCALE GENOMIC DNA]</scope>
    <source>
        <strain evidence="11 12">MBLB1776</strain>
    </source>
</reference>
<keyword evidence="7" id="KW-0804">Transcription</keyword>
<evidence type="ECO:0000256" key="5">
    <source>
        <dbReference type="ARBA" id="ARBA00023015"/>
    </source>
</evidence>
<dbReference type="GO" id="GO:0003700">
    <property type="term" value="F:DNA-binding transcription factor activity"/>
    <property type="evidence" value="ECO:0007669"/>
    <property type="project" value="InterPro"/>
</dbReference>
<dbReference type="PANTHER" id="PTHR42713:SF3">
    <property type="entry name" value="TRANSCRIPTIONAL REGULATORY PROTEIN HPTR"/>
    <property type="match status" value="1"/>
</dbReference>
<organism evidence="11 12">
    <name type="scientific">Paenibacillus aurantius</name>
    <dbReference type="NCBI Taxonomy" id="2918900"/>
    <lineage>
        <taxon>Bacteria</taxon>
        <taxon>Bacillati</taxon>
        <taxon>Bacillota</taxon>
        <taxon>Bacilli</taxon>
        <taxon>Bacillales</taxon>
        <taxon>Paenibacillaceae</taxon>
        <taxon>Paenibacillus</taxon>
    </lineage>
</organism>